<dbReference type="Proteomes" id="UP000887566">
    <property type="component" value="Unplaced"/>
</dbReference>
<keyword evidence="3" id="KW-0862">Zinc</keyword>
<organism evidence="7 8">
    <name type="scientific">Plectus sambesii</name>
    <dbReference type="NCBI Taxonomy" id="2011161"/>
    <lineage>
        <taxon>Eukaryota</taxon>
        <taxon>Metazoa</taxon>
        <taxon>Ecdysozoa</taxon>
        <taxon>Nematoda</taxon>
        <taxon>Chromadorea</taxon>
        <taxon>Plectida</taxon>
        <taxon>Plectina</taxon>
        <taxon>Plectoidea</taxon>
        <taxon>Plectidae</taxon>
        <taxon>Plectus</taxon>
    </lineage>
</organism>
<dbReference type="WBParaSite" id="PSAMB.scaffold239size62642.g3869.t1">
    <property type="protein sequence ID" value="PSAMB.scaffold239size62642.g3869.t1"/>
    <property type="gene ID" value="PSAMB.scaffold239size62642.g3869"/>
</dbReference>
<keyword evidence="1" id="KW-0479">Metal-binding</keyword>
<keyword evidence="4" id="KW-0175">Coiled coil</keyword>
<evidence type="ECO:0000259" key="6">
    <source>
        <dbReference type="PROSITE" id="PS01358"/>
    </source>
</evidence>
<dbReference type="SMART" id="SM00547">
    <property type="entry name" value="ZnF_RBZ"/>
    <property type="match status" value="1"/>
</dbReference>
<accession>A0A914VRE7</accession>
<feature type="region of interest" description="Disordered" evidence="5">
    <location>
        <begin position="165"/>
        <end position="249"/>
    </location>
</feature>
<evidence type="ECO:0000256" key="3">
    <source>
        <dbReference type="ARBA" id="ARBA00022833"/>
    </source>
</evidence>
<proteinExistence type="predicted"/>
<evidence type="ECO:0000256" key="5">
    <source>
        <dbReference type="SAM" id="MobiDB-lite"/>
    </source>
</evidence>
<reference evidence="8" key="1">
    <citation type="submission" date="2022-11" db="UniProtKB">
        <authorList>
            <consortium name="WormBaseParasite"/>
        </authorList>
    </citation>
    <scope>IDENTIFICATION</scope>
</reference>
<feature type="region of interest" description="Disordered" evidence="5">
    <location>
        <begin position="450"/>
        <end position="469"/>
    </location>
</feature>
<keyword evidence="7" id="KW-1185">Reference proteome</keyword>
<dbReference type="AlphaFoldDB" id="A0A914VRE7"/>
<keyword evidence="2" id="KW-0863">Zinc-finger</keyword>
<feature type="compositionally biased region" description="Polar residues" evidence="5">
    <location>
        <begin position="180"/>
        <end position="214"/>
    </location>
</feature>
<feature type="compositionally biased region" description="Low complexity" evidence="5">
    <location>
        <begin position="279"/>
        <end position="309"/>
    </location>
</feature>
<evidence type="ECO:0000256" key="4">
    <source>
        <dbReference type="SAM" id="Coils"/>
    </source>
</evidence>
<evidence type="ECO:0000313" key="8">
    <source>
        <dbReference type="WBParaSite" id="PSAMB.scaffold239size62642.g3869.t1"/>
    </source>
</evidence>
<feature type="domain" description="RanBP2-type" evidence="6">
    <location>
        <begin position="476"/>
        <end position="495"/>
    </location>
</feature>
<dbReference type="InterPro" id="IPR001876">
    <property type="entry name" value="Znf_RanBP2"/>
</dbReference>
<sequence length="591" mass="63724">MRHRALPPAMVLIKKNWSSPTATKREPQSLPDRLFPVAANRTRQILIRTTLELDQRFEQVLEHRSTIKRTQTSQSGIPLANTAVIERGCKKSVSTPPMTGMHSQTSSSSDSTRSILYSTLMEQFPEVSSEEIIAIIHKYGHDAALCRQLVQDASSRSNPVFVRLHNLPTQPGADGYRWPGTTTPPQTVSLQRPRATNDSGIHTLSPTPNLASQLSTSPSISPSSSFRTPPSPTSSAGSGTGNNSGKQSRSLLNKVGKHLGFSRKNAPSIFVPAPLPNNSTSTPPAAVTPPSSNGLRAPPSASPSTSSPSSPTPPPRRLHPPHSGSLLNLSDSSSANESGDALGGRRPSAPARPPPPNNHSRSFVPMAHLSAQRIHFERLKGVLDANKVLQKELERDVEALASFKLIHLPQMNVEINASPDEINALKRESTVIQNDIDELRRKIASYERLSGIEQPPELPPKPHARASSSRSTSEEWACLQCTYLNHSEMPRCEVCLLPRIVPKLSNDAVAVVAGSNASGSAASCYCCNSSNSSNSMRQSSDRSPYVETERLVGMAPAPEQEMEPTDGGDSGWVMVDVIMGPAPPFTATTHM</sequence>
<feature type="compositionally biased region" description="Low complexity" evidence="5">
    <location>
        <begin position="321"/>
        <end position="349"/>
    </location>
</feature>
<dbReference type="GO" id="GO:0008270">
    <property type="term" value="F:zinc ion binding"/>
    <property type="evidence" value="ECO:0007669"/>
    <property type="project" value="UniProtKB-KW"/>
</dbReference>
<evidence type="ECO:0000256" key="2">
    <source>
        <dbReference type="ARBA" id="ARBA00022771"/>
    </source>
</evidence>
<feature type="compositionally biased region" description="Low complexity" evidence="5">
    <location>
        <begin position="215"/>
        <end position="245"/>
    </location>
</feature>
<dbReference type="Gene3D" id="2.30.30.380">
    <property type="entry name" value="Zn-finger domain of Sec23/24"/>
    <property type="match status" value="1"/>
</dbReference>
<name>A0A914VRE7_9BILA</name>
<dbReference type="PROSITE" id="PS01358">
    <property type="entry name" value="ZF_RANBP2_1"/>
    <property type="match status" value="1"/>
</dbReference>
<evidence type="ECO:0000313" key="7">
    <source>
        <dbReference type="Proteomes" id="UP000887566"/>
    </source>
</evidence>
<feature type="region of interest" description="Disordered" evidence="5">
    <location>
        <begin position="272"/>
        <end position="363"/>
    </location>
</feature>
<protein>
    <submittedName>
        <fullName evidence="8">RanBP2-type domain-containing protein</fullName>
    </submittedName>
</protein>
<feature type="coiled-coil region" evidence="4">
    <location>
        <begin position="422"/>
        <end position="449"/>
    </location>
</feature>
<dbReference type="InterPro" id="IPR036443">
    <property type="entry name" value="Znf_RanBP2_sf"/>
</dbReference>
<dbReference type="SUPFAM" id="SSF90209">
    <property type="entry name" value="Ran binding protein zinc finger-like"/>
    <property type="match status" value="1"/>
</dbReference>
<evidence type="ECO:0000256" key="1">
    <source>
        <dbReference type="ARBA" id="ARBA00022723"/>
    </source>
</evidence>